<evidence type="ECO:0000313" key="3">
    <source>
        <dbReference type="EMBL" id="MFC0531637.1"/>
    </source>
</evidence>
<dbReference type="CDD" id="cd06223">
    <property type="entry name" value="PRTases_typeI"/>
    <property type="match status" value="1"/>
</dbReference>
<reference evidence="3 4" key="1">
    <citation type="submission" date="2024-09" db="EMBL/GenBank/DDBJ databases">
        <authorList>
            <person name="Sun Q."/>
            <person name="Mori K."/>
        </authorList>
    </citation>
    <scope>NUCLEOTIDE SEQUENCE [LARGE SCALE GENOMIC DNA]</scope>
    <source>
        <strain evidence="3 4">TBRC 3947</strain>
    </source>
</reference>
<dbReference type="SUPFAM" id="SSF53271">
    <property type="entry name" value="PRTase-like"/>
    <property type="match status" value="1"/>
</dbReference>
<keyword evidence="3" id="KW-0808">Transferase</keyword>
<accession>A0ABV6MAA7</accession>
<proteinExistence type="predicted"/>
<dbReference type="InterPro" id="IPR000836">
    <property type="entry name" value="PRTase_dom"/>
</dbReference>
<evidence type="ECO:0000256" key="2">
    <source>
        <dbReference type="ARBA" id="ARBA00022975"/>
    </source>
</evidence>
<keyword evidence="3" id="KW-0328">Glycosyltransferase</keyword>
<dbReference type="InterPro" id="IPR029057">
    <property type="entry name" value="PRTase-like"/>
</dbReference>
<gene>
    <name evidence="3" type="ORF">ACFFIA_28720</name>
</gene>
<evidence type="ECO:0000313" key="4">
    <source>
        <dbReference type="Proteomes" id="UP001589867"/>
    </source>
</evidence>
<dbReference type="EMBL" id="JBHLUH010000060">
    <property type="protein sequence ID" value="MFC0531637.1"/>
    <property type="molecule type" value="Genomic_DNA"/>
</dbReference>
<keyword evidence="2" id="KW-0665">Pyrimidine biosynthesis</keyword>
<evidence type="ECO:0000256" key="1">
    <source>
        <dbReference type="ARBA" id="ARBA00004725"/>
    </source>
</evidence>
<comment type="pathway">
    <text evidence="1">Pyrimidine metabolism; UMP biosynthesis via de novo pathway.</text>
</comment>
<dbReference type="GO" id="GO:0004588">
    <property type="term" value="F:orotate phosphoribosyltransferase activity"/>
    <property type="evidence" value="ECO:0007669"/>
    <property type="project" value="UniProtKB-EC"/>
</dbReference>
<dbReference type="PANTHER" id="PTHR19278:SF9">
    <property type="entry name" value="URIDINE 5'-MONOPHOSPHATE SYNTHASE"/>
    <property type="match status" value="1"/>
</dbReference>
<sequence>MLGQLQYTLRKQDDAGHRRELAHDLLAAGAGIEDGQPDWYLHTASFLTRPSILRRLASELAALVEPDVDRLAGRASPLLAAVALATGLPFATLHPGAGSDGYSIVDGEIHTDERVLVIEDVVLSGNTARDTANAIRAVGARVDTVVCALDLGRGGAKVVAAGGYRLRPVLTADDLRPLRPVDGTVDDDLAMAGFAGNGQAPRFDLLADTRCTHRLGRALGDLLRHRELSHLLVWERPDDVVLGFVLAAELGLPVVRLESVSGLLYLSGTFPPSARVAVVACAFESPGELVPLSALLAQTGTTLAAVAGLVRTPAVTAEIAGTADAVFLHEGEAAR</sequence>
<dbReference type="Proteomes" id="UP001589867">
    <property type="component" value="Unassembled WGS sequence"/>
</dbReference>
<protein>
    <submittedName>
        <fullName evidence="3">Orotate phosphoribosyltransferase</fullName>
        <ecNumber evidence="3">2.4.2.10</ecNumber>
    </submittedName>
</protein>
<dbReference type="EC" id="2.4.2.10" evidence="3"/>
<comment type="caution">
    <text evidence="3">The sequence shown here is derived from an EMBL/GenBank/DDBJ whole genome shotgun (WGS) entry which is preliminary data.</text>
</comment>
<dbReference type="Gene3D" id="3.40.50.2020">
    <property type="match status" value="1"/>
</dbReference>
<keyword evidence="4" id="KW-1185">Reference proteome</keyword>
<name>A0ABV6MAA7_9ACTN</name>
<dbReference type="RefSeq" id="WP_377256391.1">
    <property type="nucleotide sequence ID" value="NZ_JBHLUH010000060.1"/>
</dbReference>
<organism evidence="3 4">
    <name type="scientific">Phytohabitans kaempferiae</name>
    <dbReference type="NCBI Taxonomy" id="1620943"/>
    <lineage>
        <taxon>Bacteria</taxon>
        <taxon>Bacillati</taxon>
        <taxon>Actinomycetota</taxon>
        <taxon>Actinomycetes</taxon>
        <taxon>Micromonosporales</taxon>
        <taxon>Micromonosporaceae</taxon>
    </lineage>
</organism>
<dbReference type="PANTHER" id="PTHR19278">
    <property type="entry name" value="OROTATE PHOSPHORIBOSYLTRANSFERASE"/>
    <property type="match status" value="1"/>
</dbReference>